<feature type="transmembrane region" description="Helical" evidence="1">
    <location>
        <begin position="44"/>
        <end position="66"/>
    </location>
</feature>
<sequence length="384" mass="40556">MRTLPAASARLPALTGLRFVAALCVFVCHAALVTTPDGGSAPMVLFLLGPAGVSLFFVLSGFVLAYSARSTDTAKAFWRRRIVKIYPSHLVVWAGCVLLFRAAGMPRISNGLPYVTPGLPGDLTNALLLNTLVPVPEYHTGGNDVTWSLTCELLFYLLFPLLYPRVARVRPQRLPAVAAGAVAVAWTIPLIALGLGGRPLPYGFLDGPVTDVQLGLAYTFPPSRLPEFVLGMVLARMHRHGYAARVGLLPSVALAAACLLTGIAVLPRPFLFAAAPLAPVALIVWAVATSEARGTLPWLRTPAAVFLGEASYAFYLVHRPALAAVGHYGDRGAAVTVCGGLLLALAASWLLYALVEKPCCARFAGGKSRARARPDTDSGGMPVP</sequence>
<dbReference type="RefSeq" id="WP_190138661.1">
    <property type="nucleotide sequence ID" value="NZ_BNBT01000105.1"/>
</dbReference>
<keyword evidence="3" id="KW-0808">Transferase</keyword>
<dbReference type="GO" id="GO:0016747">
    <property type="term" value="F:acyltransferase activity, transferring groups other than amino-acyl groups"/>
    <property type="evidence" value="ECO:0007669"/>
    <property type="project" value="InterPro"/>
</dbReference>
<reference evidence="3" key="2">
    <citation type="submission" date="2020-09" db="EMBL/GenBank/DDBJ databases">
        <authorList>
            <person name="Sun Q."/>
            <person name="Ohkuma M."/>
        </authorList>
    </citation>
    <scope>NUCLEOTIDE SEQUENCE</scope>
    <source>
        <strain evidence="3">JCM 4784</strain>
    </source>
</reference>
<evidence type="ECO:0000256" key="1">
    <source>
        <dbReference type="SAM" id="Phobius"/>
    </source>
</evidence>
<feature type="transmembrane region" description="Helical" evidence="1">
    <location>
        <begin position="242"/>
        <end position="264"/>
    </location>
</feature>
<name>A0A919DU33_9ACTN</name>
<feature type="domain" description="Acyltransferase 3" evidence="2">
    <location>
        <begin position="13"/>
        <end position="352"/>
    </location>
</feature>
<dbReference type="Pfam" id="PF01757">
    <property type="entry name" value="Acyl_transf_3"/>
    <property type="match status" value="1"/>
</dbReference>
<accession>A0A919DU33</accession>
<gene>
    <name evidence="3" type="ORF">GCM10018785_53990</name>
</gene>
<keyword evidence="1" id="KW-0812">Transmembrane</keyword>
<evidence type="ECO:0000259" key="2">
    <source>
        <dbReference type="Pfam" id="PF01757"/>
    </source>
</evidence>
<dbReference type="PANTHER" id="PTHR23028">
    <property type="entry name" value="ACETYLTRANSFERASE"/>
    <property type="match status" value="1"/>
</dbReference>
<feature type="transmembrane region" description="Helical" evidence="1">
    <location>
        <begin position="12"/>
        <end position="32"/>
    </location>
</feature>
<proteinExistence type="predicted"/>
<keyword evidence="1" id="KW-1133">Transmembrane helix</keyword>
<feature type="transmembrane region" description="Helical" evidence="1">
    <location>
        <begin position="145"/>
        <end position="163"/>
    </location>
</feature>
<dbReference type="PANTHER" id="PTHR23028:SF53">
    <property type="entry name" value="ACYL_TRANSF_3 DOMAIN-CONTAINING PROTEIN"/>
    <property type="match status" value="1"/>
</dbReference>
<keyword evidence="4" id="KW-1185">Reference proteome</keyword>
<feature type="transmembrane region" description="Helical" evidence="1">
    <location>
        <begin position="175"/>
        <end position="195"/>
    </location>
</feature>
<protein>
    <submittedName>
        <fullName evidence="3">Acyltransferase</fullName>
    </submittedName>
</protein>
<evidence type="ECO:0000313" key="4">
    <source>
        <dbReference type="Proteomes" id="UP000608024"/>
    </source>
</evidence>
<organism evidence="3 4">
    <name type="scientific">Streptomyces longispororuber</name>
    <dbReference type="NCBI Taxonomy" id="68230"/>
    <lineage>
        <taxon>Bacteria</taxon>
        <taxon>Bacillati</taxon>
        <taxon>Actinomycetota</taxon>
        <taxon>Actinomycetes</taxon>
        <taxon>Kitasatosporales</taxon>
        <taxon>Streptomycetaceae</taxon>
        <taxon>Streptomyces</taxon>
    </lineage>
</organism>
<dbReference type="EMBL" id="BNBT01000105">
    <property type="protein sequence ID" value="GHE79055.1"/>
    <property type="molecule type" value="Genomic_DNA"/>
</dbReference>
<dbReference type="InterPro" id="IPR002656">
    <property type="entry name" value="Acyl_transf_3_dom"/>
</dbReference>
<feature type="transmembrane region" description="Helical" evidence="1">
    <location>
        <begin position="270"/>
        <end position="287"/>
    </location>
</feature>
<dbReference type="GO" id="GO:0009103">
    <property type="term" value="P:lipopolysaccharide biosynthetic process"/>
    <property type="evidence" value="ECO:0007669"/>
    <property type="project" value="TreeGrafter"/>
</dbReference>
<dbReference type="AlphaFoldDB" id="A0A919DU33"/>
<feature type="transmembrane region" description="Helical" evidence="1">
    <location>
        <begin position="332"/>
        <end position="355"/>
    </location>
</feature>
<reference evidence="3" key="1">
    <citation type="journal article" date="2014" name="Int. J. Syst. Evol. Microbiol.">
        <title>Complete genome sequence of Corynebacterium casei LMG S-19264T (=DSM 44701T), isolated from a smear-ripened cheese.</title>
        <authorList>
            <consortium name="US DOE Joint Genome Institute (JGI-PGF)"/>
            <person name="Walter F."/>
            <person name="Albersmeier A."/>
            <person name="Kalinowski J."/>
            <person name="Ruckert C."/>
        </authorList>
    </citation>
    <scope>NUCLEOTIDE SEQUENCE</scope>
    <source>
        <strain evidence="3">JCM 4784</strain>
    </source>
</reference>
<keyword evidence="1" id="KW-0472">Membrane</keyword>
<keyword evidence="3" id="KW-0012">Acyltransferase</keyword>
<feature type="transmembrane region" description="Helical" evidence="1">
    <location>
        <begin position="86"/>
        <end position="104"/>
    </location>
</feature>
<dbReference type="InterPro" id="IPR050879">
    <property type="entry name" value="Acyltransferase_3"/>
</dbReference>
<comment type="caution">
    <text evidence="3">The sequence shown here is derived from an EMBL/GenBank/DDBJ whole genome shotgun (WGS) entry which is preliminary data.</text>
</comment>
<dbReference type="GO" id="GO:0016020">
    <property type="term" value="C:membrane"/>
    <property type="evidence" value="ECO:0007669"/>
    <property type="project" value="TreeGrafter"/>
</dbReference>
<dbReference type="Proteomes" id="UP000608024">
    <property type="component" value="Unassembled WGS sequence"/>
</dbReference>
<evidence type="ECO:0000313" key="3">
    <source>
        <dbReference type="EMBL" id="GHE79055.1"/>
    </source>
</evidence>